<reference evidence="5 6" key="2">
    <citation type="submission" date="2020-03" db="EMBL/GenBank/DDBJ databases">
        <authorList>
            <person name="Ichikawa N."/>
            <person name="Kimura A."/>
            <person name="Kitahashi Y."/>
            <person name="Uohara A."/>
        </authorList>
    </citation>
    <scope>NUCLEOTIDE SEQUENCE [LARGE SCALE GENOMIC DNA]</scope>
    <source>
        <strain evidence="5 6">NBRC 105367</strain>
    </source>
</reference>
<dbReference type="InterPro" id="IPR000683">
    <property type="entry name" value="Gfo/Idh/MocA-like_OxRdtase_N"/>
</dbReference>
<evidence type="ECO:0000313" key="6">
    <source>
        <dbReference type="Proteomes" id="UP000503011"/>
    </source>
</evidence>
<dbReference type="InterPro" id="IPR050463">
    <property type="entry name" value="Gfo/Idh/MocA_oxidrdct_glycsds"/>
</dbReference>
<name>A0A6F8YW52_9ACTN</name>
<keyword evidence="6" id="KW-1185">Reference proteome</keyword>
<reference evidence="5 6" key="1">
    <citation type="submission" date="2020-03" db="EMBL/GenBank/DDBJ databases">
        <title>Whole genome shotgun sequence of Phytohabitans suffuscus NBRC 105367.</title>
        <authorList>
            <person name="Komaki H."/>
            <person name="Tamura T."/>
        </authorList>
    </citation>
    <scope>NUCLEOTIDE SEQUENCE [LARGE SCALE GENOMIC DNA]</scope>
    <source>
        <strain evidence="5 6">NBRC 105367</strain>
    </source>
</reference>
<feature type="domain" description="Gfo/Idh/MocA-like oxidoreductase N-terminal" evidence="3">
    <location>
        <begin position="13"/>
        <end position="132"/>
    </location>
</feature>
<evidence type="ECO:0000256" key="1">
    <source>
        <dbReference type="ARBA" id="ARBA00023002"/>
    </source>
</evidence>
<dbReference type="Proteomes" id="UP000503011">
    <property type="component" value="Chromosome"/>
</dbReference>
<dbReference type="SUPFAM" id="SSF55347">
    <property type="entry name" value="Glyceraldehyde-3-phosphate dehydrogenase-like, C-terminal domain"/>
    <property type="match status" value="1"/>
</dbReference>
<dbReference type="PANTHER" id="PTHR43818:SF11">
    <property type="entry name" value="BCDNA.GH03377"/>
    <property type="match status" value="1"/>
</dbReference>
<dbReference type="Pfam" id="PF01408">
    <property type="entry name" value="GFO_IDH_MocA"/>
    <property type="match status" value="1"/>
</dbReference>
<dbReference type="InterPro" id="IPR055170">
    <property type="entry name" value="GFO_IDH_MocA-like_dom"/>
</dbReference>
<protein>
    <submittedName>
        <fullName evidence="5">Dehydrogenase MviM</fullName>
    </submittedName>
</protein>
<dbReference type="InterPro" id="IPR036291">
    <property type="entry name" value="NAD(P)-bd_dom_sf"/>
</dbReference>
<evidence type="ECO:0000313" key="5">
    <source>
        <dbReference type="EMBL" id="BCB90390.1"/>
    </source>
</evidence>
<feature type="region of interest" description="Disordered" evidence="2">
    <location>
        <begin position="339"/>
        <end position="361"/>
    </location>
</feature>
<dbReference type="SUPFAM" id="SSF51735">
    <property type="entry name" value="NAD(P)-binding Rossmann-fold domains"/>
    <property type="match status" value="1"/>
</dbReference>
<sequence>MSTSSRGSSDPVDVALVGAGNVVRALYLPLLSTPDPLFRVRSVFDVDGAAAQHVAHALGARAAPSLREALDDDRVRAVFVCTPKEWHAEAVHAALDRSLHVLCEKPLGRDGAEAVELWRAAEGAGVAHMVNFAYRFRAGPAAARALLRAGAIGRVYHLHGTLAQGRWFTAQGLPARERRDATPWRYGPTGGVVSDLGPHVVDFCAPLGDVLWTQAWTSSLRAAEQAAEDVAGLSLGFAGGAVAHLLVSRWATGHHEKLSIEVAGSDGSVVFDRAGARLWTRHSPEWTGAPAVADRTFLTAFHAAVRGDGTHGGATFRDAAANALVVDAILRGARSGQVERPLTVTSPEGTAPRSRAAGSRR</sequence>
<accession>A0A6F8YW52</accession>
<keyword evidence="1" id="KW-0560">Oxidoreductase</keyword>
<dbReference type="Gene3D" id="3.40.50.720">
    <property type="entry name" value="NAD(P)-binding Rossmann-like Domain"/>
    <property type="match status" value="1"/>
</dbReference>
<dbReference type="PANTHER" id="PTHR43818">
    <property type="entry name" value="BCDNA.GH03377"/>
    <property type="match status" value="1"/>
</dbReference>
<dbReference type="GO" id="GO:0016491">
    <property type="term" value="F:oxidoreductase activity"/>
    <property type="evidence" value="ECO:0007669"/>
    <property type="project" value="UniProtKB-KW"/>
</dbReference>
<gene>
    <name evidence="5" type="ORF">Psuf_077030</name>
</gene>
<dbReference type="GO" id="GO:0000166">
    <property type="term" value="F:nucleotide binding"/>
    <property type="evidence" value="ECO:0007669"/>
    <property type="project" value="InterPro"/>
</dbReference>
<dbReference type="Pfam" id="PF22725">
    <property type="entry name" value="GFO_IDH_MocA_C3"/>
    <property type="match status" value="1"/>
</dbReference>
<dbReference type="Gene3D" id="3.30.360.10">
    <property type="entry name" value="Dihydrodipicolinate Reductase, domain 2"/>
    <property type="match status" value="1"/>
</dbReference>
<dbReference type="AlphaFoldDB" id="A0A6F8YW52"/>
<organism evidence="5 6">
    <name type="scientific">Phytohabitans suffuscus</name>
    <dbReference type="NCBI Taxonomy" id="624315"/>
    <lineage>
        <taxon>Bacteria</taxon>
        <taxon>Bacillati</taxon>
        <taxon>Actinomycetota</taxon>
        <taxon>Actinomycetes</taxon>
        <taxon>Micromonosporales</taxon>
        <taxon>Micromonosporaceae</taxon>
    </lineage>
</organism>
<proteinExistence type="predicted"/>
<evidence type="ECO:0000256" key="2">
    <source>
        <dbReference type="SAM" id="MobiDB-lite"/>
    </source>
</evidence>
<evidence type="ECO:0000259" key="4">
    <source>
        <dbReference type="Pfam" id="PF22725"/>
    </source>
</evidence>
<dbReference type="EMBL" id="AP022871">
    <property type="protein sequence ID" value="BCB90390.1"/>
    <property type="molecule type" value="Genomic_DNA"/>
</dbReference>
<dbReference type="KEGG" id="psuu:Psuf_077030"/>
<evidence type="ECO:0000259" key="3">
    <source>
        <dbReference type="Pfam" id="PF01408"/>
    </source>
</evidence>
<feature type="domain" description="GFO/IDH/MocA-like oxidoreductase" evidence="4">
    <location>
        <begin position="142"/>
        <end position="269"/>
    </location>
</feature>